<gene>
    <name evidence="1" type="ORF">L210DRAFT_3572857</name>
</gene>
<evidence type="ECO:0000313" key="2">
    <source>
        <dbReference type="Proteomes" id="UP001194468"/>
    </source>
</evidence>
<organism evidence="1 2">
    <name type="scientific">Boletus edulis BED1</name>
    <dbReference type="NCBI Taxonomy" id="1328754"/>
    <lineage>
        <taxon>Eukaryota</taxon>
        <taxon>Fungi</taxon>
        <taxon>Dikarya</taxon>
        <taxon>Basidiomycota</taxon>
        <taxon>Agaricomycotina</taxon>
        <taxon>Agaricomycetes</taxon>
        <taxon>Agaricomycetidae</taxon>
        <taxon>Boletales</taxon>
        <taxon>Boletineae</taxon>
        <taxon>Boletaceae</taxon>
        <taxon>Boletoideae</taxon>
        <taxon>Boletus</taxon>
    </lineage>
</organism>
<protein>
    <submittedName>
        <fullName evidence="1">Uncharacterized protein</fullName>
    </submittedName>
</protein>
<evidence type="ECO:0000313" key="1">
    <source>
        <dbReference type="EMBL" id="KAF8421516.1"/>
    </source>
</evidence>
<reference evidence="1" key="1">
    <citation type="submission" date="2019-10" db="EMBL/GenBank/DDBJ databases">
        <authorList>
            <consortium name="DOE Joint Genome Institute"/>
            <person name="Kuo A."/>
            <person name="Miyauchi S."/>
            <person name="Kiss E."/>
            <person name="Drula E."/>
            <person name="Kohler A."/>
            <person name="Sanchez-Garcia M."/>
            <person name="Andreopoulos B."/>
            <person name="Barry K.W."/>
            <person name="Bonito G."/>
            <person name="Buee M."/>
            <person name="Carver A."/>
            <person name="Chen C."/>
            <person name="Cichocki N."/>
            <person name="Clum A."/>
            <person name="Culley D."/>
            <person name="Crous P.W."/>
            <person name="Fauchery L."/>
            <person name="Girlanda M."/>
            <person name="Hayes R."/>
            <person name="Keri Z."/>
            <person name="LaButti K."/>
            <person name="Lipzen A."/>
            <person name="Lombard V."/>
            <person name="Magnuson J."/>
            <person name="Maillard F."/>
            <person name="Morin E."/>
            <person name="Murat C."/>
            <person name="Nolan M."/>
            <person name="Ohm R."/>
            <person name="Pangilinan J."/>
            <person name="Pereira M."/>
            <person name="Perotto S."/>
            <person name="Peter M."/>
            <person name="Riley R."/>
            <person name="Sitrit Y."/>
            <person name="Stielow B."/>
            <person name="Szollosi G."/>
            <person name="Zifcakova L."/>
            <person name="Stursova M."/>
            <person name="Spatafora J.W."/>
            <person name="Tedersoo L."/>
            <person name="Vaario L.-M."/>
            <person name="Yamada A."/>
            <person name="Yan M."/>
            <person name="Wang P."/>
            <person name="Xu J."/>
            <person name="Bruns T."/>
            <person name="Baldrian P."/>
            <person name="Vilgalys R."/>
            <person name="Henrissat B."/>
            <person name="Grigoriev I.V."/>
            <person name="Hibbett D."/>
            <person name="Nagy L.G."/>
            <person name="Martin F.M."/>
        </authorList>
    </citation>
    <scope>NUCLEOTIDE SEQUENCE</scope>
    <source>
        <strain evidence="1">BED1</strain>
    </source>
</reference>
<proteinExistence type="predicted"/>
<reference evidence="1" key="2">
    <citation type="journal article" date="2020" name="Nat. Commun.">
        <title>Large-scale genome sequencing of mycorrhizal fungi provides insights into the early evolution of symbiotic traits.</title>
        <authorList>
            <person name="Miyauchi S."/>
            <person name="Kiss E."/>
            <person name="Kuo A."/>
            <person name="Drula E."/>
            <person name="Kohler A."/>
            <person name="Sanchez-Garcia M."/>
            <person name="Morin E."/>
            <person name="Andreopoulos B."/>
            <person name="Barry K.W."/>
            <person name="Bonito G."/>
            <person name="Buee M."/>
            <person name="Carver A."/>
            <person name="Chen C."/>
            <person name="Cichocki N."/>
            <person name="Clum A."/>
            <person name="Culley D."/>
            <person name="Crous P.W."/>
            <person name="Fauchery L."/>
            <person name="Girlanda M."/>
            <person name="Hayes R.D."/>
            <person name="Keri Z."/>
            <person name="LaButti K."/>
            <person name="Lipzen A."/>
            <person name="Lombard V."/>
            <person name="Magnuson J."/>
            <person name="Maillard F."/>
            <person name="Murat C."/>
            <person name="Nolan M."/>
            <person name="Ohm R.A."/>
            <person name="Pangilinan J."/>
            <person name="Pereira M.F."/>
            <person name="Perotto S."/>
            <person name="Peter M."/>
            <person name="Pfister S."/>
            <person name="Riley R."/>
            <person name="Sitrit Y."/>
            <person name="Stielow J.B."/>
            <person name="Szollosi G."/>
            <person name="Zifcakova L."/>
            <person name="Stursova M."/>
            <person name="Spatafora J.W."/>
            <person name="Tedersoo L."/>
            <person name="Vaario L.M."/>
            <person name="Yamada A."/>
            <person name="Yan M."/>
            <person name="Wang P."/>
            <person name="Xu J."/>
            <person name="Bruns T."/>
            <person name="Baldrian P."/>
            <person name="Vilgalys R."/>
            <person name="Dunand C."/>
            <person name="Henrissat B."/>
            <person name="Grigoriev I.V."/>
            <person name="Hibbett D."/>
            <person name="Nagy L.G."/>
            <person name="Martin F.M."/>
        </authorList>
    </citation>
    <scope>NUCLEOTIDE SEQUENCE</scope>
    <source>
        <strain evidence="1">BED1</strain>
    </source>
</reference>
<dbReference type="AlphaFoldDB" id="A0AAD4BDX7"/>
<dbReference type="Proteomes" id="UP001194468">
    <property type="component" value="Unassembled WGS sequence"/>
</dbReference>
<sequence length="133" mass="14601">MTLGGHTLPCCLTRSTPYTAARPGVVSTSLTPAQSAAVIAHCRLHAITFGNAYLALAQVAMARALYRRYLRGVNSEEKWTYRKGQQIDGEPLSLRQYLDNAWFENGGGEFIFDGTIQIGLVGWCTPVLRTSHV</sequence>
<comment type="caution">
    <text evidence="1">The sequence shown here is derived from an EMBL/GenBank/DDBJ whole genome shotgun (WGS) entry which is preliminary data.</text>
</comment>
<accession>A0AAD4BDX7</accession>
<dbReference type="EMBL" id="WHUW01000141">
    <property type="protein sequence ID" value="KAF8421516.1"/>
    <property type="molecule type" value="Genomic_DNA"/>
</dbReference>
<keyword evidence="2" id="KW-1185">Reference proteome</keyword>
<name>A0AAD4BDX7_BOLED</name>